<comment type="caution">
    <text evidence="2">The sequence shown here is derived from an EMBL/GenBank/DDBJ whole genome shotgun (WGS) entry which is preliminary data.</text>
</comment>
<evidence type="ECO:0000256" key="1">
    <source>
        <dbReference type="SAM" id="MobiDB-lite"/>
    </source>
</evidence>
<evidence type="ECO:0000313" key="2">
    <source>
        <dbReference type="EMBL" id="KAF7352100.1"/>
    </source>
</evidence>
<dbReference type="OrthoDB" id="435402at2759"/>
<feature type="region of interest" description="Disordered" evidence="1">
    <location>
        <begin position="1"/>
        <end position="27"/>
    </location>
</feature>
<protein>
    <submittedName>
        <fullName evidence="2">Uncharacterized protein</fullName>
    </submittedName>
</protein>
<name>A0A8H6Y5L7_9AGAR</name>
<sequence length="230" mass="26384">MGGSGKSNNQAQSSGRQQFPEISPGTTIVPFKDFKEHGIQRSLDPDGIERDNLGIPTLELRFKHDTDVSKTNPEQTASGVSFRPAFKVEWWQDWEKDEHLRMHGPYDYTLPPAVLLRLAASHFQKYRRFPKNVFENLWESTFKIYAGILGTIPVWKKASDLPKLEDEDDISDDDFDDAPKLKRPGRVIPREPYELYYMQQPPIVQNDEEVQALLAASRAKTGRTRGEIPR</sequence>
<proteinExistence type="predicted"/>
<feature type="compositionally biased region" description="Polar residues" evidence="1">
    <location>
        <begin position="1"/>
        <end position="17"/>
    </location>
</feature>
<reference evidence="2" key="1">
    <citation type="submission" date="2020-05" db="EMBL/GenBank/DDBJ databases">
        <title>Mycena genomes resolve the evolution of fungal bioluminescence.</title>
        <authorList>
            <person name="Tsai I.J."/>
        </authorList>
    </citation>
    <scope>NUCLEOTIDE SEQUENCE</scope>
    <source>
        <strain evidence="2">CCC161011</strain>
    </source>
</reference>
<evidence type="ECO:0000313" key="3">
    <source>
        <dbReference type="Proteomes" id="UP000620124"/>
    </source>
</evidence>
<feature type="compositionally biased region" description="Acidic residues" evidence="1">
    <location>
        <begin position="166"/>
        <end position="176"/>
    </location>
</feature>
<dbReference type="Proteomes" id="UP000620124">
    <property type="component" value="Unassembled WGS sequence"/>
</dbReference>
<dbReference type="AlphaFoldDB" id="A0A8H6Y5L7"/>
<keyword evidence="3" id="KW-1185">Reference proteome</keyword>
<feature type="region of interest" description="Disordered" evidence="1">
    <location>
        <begin position="166"/>
        <end position="185"/>
    </location>
</feature>
<dbReference type="EMBL" id="JACAZI010000009">
    <property type="protein sequence ID" value="KAF7352100.1"/>
    <property type="molecule type" value="Genomic_DNA"/>
</dbReference>
<accession>A0A8H6Y5L7</accession>
<gene>
    <name evidence="2" type="ORF">MVEN_01172800</name>
</gene>
<organism evidence="2 3">
    <name type="scientific">Mycena venus</name>
    <dbReference type="NCBI Taxonomy" id="2733690"/>
    <lineage>
        <taxon>Eukaryota</taxon>
        <taxon>Fungi</taxon>
        <taxon>Dikarya</taxon>
        <taxon>Basidiomycota</taxon>
        <taxon>Agaricomycotina</taxon>
        <taxon>Agaricomycetes</taxon>
        <taxon>Agaricomycetidae</taxon>
        <taxon>Agaricales</taxon>
        <taxon>Marasmiineae</taxon>
        <taxon>Mycenaceae</taxon>
        <taxon>Mycena</taxon>
    </lineage>
</organism>